<dbReference type="FunFam" id="1.10.8.50:FF:000003">
    <property type="entry name" value="Formamidopyrimidine-DNA glycosylase"/>
    <property type="match status" value="1"/>
</dbReference>
<dbReference type="SUPFAM" id="SSF81624">
    <property type="entry name" value="N-terminal domain of MutM-like DNA repair proteins"/>
    <property type="match status" value="1"/>
</dbReference>
<evidence type="ECO:0000256" key="13">
    <source>
        <dbReference type="ARBA" id="ARBA00023295"/>
    </source>
</evidence>
<dbReference type="InterPro" id="IPR010979">
    <property type="entry name" value="Ribosomal_uS13-like_H2TH"/>
</dbReference>
<dbReference type="Pfam" id="PF06831">
    <property type="entry name" value="H2TH"/>
    <property type="match status" value="1"/>
</dbReference>
<dbReference type="GO" id="GO:0034039">
    <property type="term" value="F:8-oxo-7,8-dihydroguanine DNA N-glycosylase activity"/>
    <property type="evidence" value="ECO:0007669"/>
    <property type="project" value="TreeGrafter"/>
</dbReference>
<dbReference type="Gene3D" id="3.20.190.10">
    <property type="entry name" value="MutM-like, N-terminal"/>
    <property type="match status" value="1"/>
</dbReference>
<evidence type="ECO:0000259" key="16">
    <source>
        <dbReference type="PROSITE" id="PS51066"/>
    </source>
</evidence>
<feature type="binding site" evidence="15">
    <location>
        <position position="114"/>
    </location>
    <ligand>
        <name>DNA</name>
        <dbReference type="ChEBI" id="CHEBI:16991"/>
    </ligand>
</feature>
<keyword evidence="19" id="KW-1185">Reference proteome</keyword>
<feature type="domain" description="Formamidopyrimidine-DNA glycosylase catalytic" evidence="17">
    <location>
        <begin position="2"/>
        <end position="117"/>
    </location>
</feature>
<keyword evidence="8 15" id="KW-0862">Zinc</keyword>
<dbReference type="OrthoDB" id="9800855at2"/>
<feature type="binding site" evidence="15">
    <location>
        <position position="155"/>
    </location>
    <ligand>
        <name>DNA</name>
        <dbReference type="ChEBI" id="CHEBI:16991"/>
    </ligand>
</feature>
<dbReference type="NCBIfam" id="NF002211">
    <property type="entry name" value="PRK01103.1"/>
    <property type="match status" value="1"/>
</dbReference>
<protein>
    <recommendedName>
        <fullName evidence="15">Formamidopyrimidine-DNA glycosylase</fullName>
        <shortName evidence="15">Fapy-DNA glycosylase</shortName>
        <ecNumber evidence="15">3.2.2.23</ecNumber>
    </recommendedName>
    <alternativeName>
        <fullName evidence="15">DNA-(apurinic or apyrimidinic site) lyase MutM</fullName>
        <shortName evidence="15">AP lyase MutM</shortName>
        <ecNumber evidence="15">4.2.99.18</ecNumber>
    </alternativeName>
</protein>
<evidence type="ECO:0000313" key="19">
    <source>
        <dbReference type="Proteomes" id="UP000030380"/>
    </source>
</evidence>
<dbReference type="PROSITE" id="PS51066">
    <property type="entry name" value="ZF_FPG_2"/>
    <property type="match status" value="1"/>
</dbReference>
<dbReference type="SMART" id="SM01232">
    <property type="entry name" value="H2TH"/>
    <property type="match status" value="1"/>
</dbReference>
<feature type="domain" description="FPG-type" evidence="16">
    <location>
        <begin position="240"/>
        <end position="274"/>
    </location>
</feature>
<dbReference type="SUPFAM" id="SSF46946">
    <property type="entry name" value="S13-like H2TH domain"/>
    <property type="match status" value="1"/>
</dbReference>
<dbReference type="InterPro" id="IPR015887">
    <property type="entry name" value="DNA_glyclase_Znf_dom_DNA_BS"/>
</dbReference>
<evidence type="ECO:0000256" key="14">
    <source>
        <dbReference type="ARBA" id="ARBA00044632"/>
    </source>
</evidence>
<evidence type="ECO:0000256" key="10">
    <source>
        <dbReference type="ARBA" id="ARBA00023204"/>
    </source>
</evidence>
<dbReference type="EMBL" id="JSUM01000010">
    <property type="protein sequence ID" value="KGQ70389.1"/>
    <property type="molecule type" value="Genomic_DNA"/>
</dbReference>
<evidence type="ECO:0000256" key="8">
    <source>
        <dbReference type="ARBA" id="ARBA00022833"/>
    </source>
</evidence>
<comment type="cofactor">
    <cofactor evidence="15">
        <name>Zn(2+)</name>
        <dbReference type="ChEBI" id="CHEBI:29105"/>
    </cofactor>
    <text evidence="15">Binds 1 zinc ion per subunit.</text>
</comment>
<dbReference type="AlphaFoldDB" id="A0A0A3B9Y3"/>
<comment type="similarity">
    <text evidence="2 15">Belongs to the FPG family.</text>
</comment>
<proteinExistence type="inferred from homology"/>
<keyword evidence="4 15" id="KW-0479">Metal-binding</keyword>
<dbReference type="Pfam" id="PF01149">
    <property type="entry name" value="Fapy_DNA_glyco"/>
    <property type="match status" value="1"/>
</dbReference>
<dbReference type="STRING" id="505317.OA57_05920"/>
<keyword evidence="5 15" id="KW-0227">DNA damage</keyword>
<comment type="subunit">
    <text evidence="3 15">Monomer.</text>
</comment>
<evidence type="ECO:0000256" key="4">
    <source>
        <dbReference type="ARBA" id="ARBA00022723"/>
    </source>
</evidence>
<dbReference type="GO" id="GO:0008270">
    <property type="term" value="F:zinc ion binding"/>
    <property type="evidence" value="ECO:0007669"/>
    <property type="project" value="UniProtKB-UniRule"/>
</dbReference>
<keyword evidence="10 15" id="KW-0234">DNA repair</keyword>
<keyword evidence="13 15" id="KW-0326">Glycosidase</keyword>
<dbReference type="EC" id="3.2.2.23" evidence="15"/>
<dbReference type="PANTHER" id="PTHR22993:SF9">
    <property type="entry name" value="FORMAMIDOPYRIMIDINE-DNA GLYCOSYLASE"/>
    <property type="match status" value="1"/>
</dbReference>
<comment type="catalytic activity">
    <reaction evidence="14 15">
        <text>2'-deoxyribonucleotide-(2'-deoxyribose 5'-phosphate)-2'-deoxyribonucleotide-DNA = a 3'-end 2'-deoxyribonucleotide-(2,3-dehydro-2,3-deoxyribose 5'-phosphate)-DNA + a 5'-end 5'-phospho-2'-deoxyribonucleoside-DNA + H(+)</text>
        <dbReference type="Rhea" id="RHEA:66592"/>
        <dbReference type="Rhea" id="RHEA-COMP:13180"/>
        <dbReference type="Rhea" id="RHEA-COMP:16897"/>
        <dbReference type="Rhea" id="RHEA-COMP:17067"/>
        <dbReference type="ChEBI" id="CHEBI:15378"/>
        <dbReference type="ChEBI" id="CHEBI:136412"/>
        <dbReference type="ChEBI" id="CHEBI:157695"/>
        <dbReference type="ChEBI" id="CHEBI:167181"/>
        <dbReference type="EC" id="4.2.99.18"/>
    </reaction>
</comment>
<feature type="active site" description="Proton donor; for delta-elimination activity" evidence="15">
    <location>
        <position position="264"/>
    </location>
</feature>
<dbReference type="Pfam" id="PF06827">
    <property type="entry name" value="zf-FPG_IleRS"/>
    <property type="match status" value="1"/>
</dbReference>
<evidence type="ECO:0000313" key="18">
    <source>
        <dbReference type="EMBL" id="KGQ70389.1"/>
    </source>
</evidence>
<evidence type="ECO:0000256" key="11">
    <source>
        <dbReference type="ARBA" id="ARBA00023239"/>
    </source>
</evidence>
<reference evidence="18 19" key="1">
    <citation type="submission" date="2014-11" db="EMBL/GenBank/DDBJ databases">
        <title>Draft genome sequence of Chelonobacter oris 1662T, associated with respiratory disease in Hermann's Tortoises.</title>
        <authorList>
            <person name="Kudirkiene E."/>
            <person name="Hansen M.J."/>
            <person name="Bojesen A.M."/>
        </authorList>
    </citation>
    <scope>NUCLEOTIDE SEQUENCE [LARGE SCALE GENOMIC DNA]</scope>
    <source>
        <strain evidence="18 19">1662</strain>
    </source>
</reference>
<dbReference type="NCBIfam" id="TIGR00577">
    <property type="entry name" value="fpg"/>
    <property type="match status" value="1"/>
</dbReference>
<feature type="active site" description="Proton donor; for beta-elimination activity" evidence="15">
    <location>
        <position position="57"/>
    </location>
</feature>
<feature type="active site" description="Proton donor" evidence="15">
    <location>
        <position position="3"/>
    </location>
</feature>
<evidence type="ECO:0000256" key="12">
    <source>
        <dbReference type="ARBA" id="ARBA00023268"/>
    </source>
</evidence>
<keyword evidence="7 15" id="KW-0378">Hydrolase</keyword>
<dbReference type="SUPFAM" id="SSF57716">
    <property type="entry name" value="Glucocorticoid receptor-like (DNA-binding domain)"/>
    <property type="match status" value="1"/>
</dbReference>
<dbReference type="GO" id="GO:0006284">
    <property type="term" value="P:base-excision repair"/>
    <property type="evidence" value="ECO:0007669"/>
    <property type="project" value="InterPro"/>
</dbReference>
<feature type="binding site" evidence="15">
    <location>
        <position position="95"/>
    </location>
    <ligand>
        <name>DNA</name>
        <dbReference type="ChEBI" id="CHEBI:16991"/>
    </ligand>
</feature>
<dbReference type="RefSeq" id="WP_034614847.1">
    <property type="nucleotide sequence ID" value="NZ_JSUM01000010.1"/>
</dbReference>
<dbReference type="InterPro" id="IPR020629">
    <property type="entry name" value="FPG_Glyclase"/>
</dbReference>
<dbReference type="PANTHER" id="PTHR22993">
    <property type="entry name" value="FORMAMIDOPYRIMIDINE-DNA GLYCOSYLASE"/>
    <property type="match status" value="1"/>
</dbReference>
<keyword evidence="6 15" id="KW-0863">Zinc-finger</keyword>
<dbReference type="InterPro" id="IPR035937">
    <property type="entry name" value="FPG_N"/>
</dbReference>
<dbReference type="GO" id="GO:0140078">
    <property type="term" value="F:class I DNA-(apurinic or apyrimidinic site) endonuclease activity"/>
    <property type="evidence" value="ECO:0007669"/>
    <property type="project" value="UniProtKB-EC"/>
</dbReference>
<keyword evidence="12 15" id="KW-0511">Multifunctional enzyme</keyword>
<evidence type="ECO:0000256" key="6">
    <source>
        <dbReference type="ARBA" id="ARBA00022771"/>
    </source>
</evidence>
<feature type="active site" description="Schiff-base intermediate with DNA" evidence="15">
    <location>
        <position position="2"/>
    </location>
</feature>
<evidence type="ECO:0000256" key="9">
    <source>
        <dbReference type="ARBA" id="ARBA00023125"/>
    </source>
</evidence>
<accession>A0A0A3B9Y3</accession>
<keyword evidence="11 15" id="KW-0456">Lyase</keyword>
<dbReference type="InterPro" id="IPR015886">
    <property type="entry name" value="H2TH_FPG"/>
</dbReference>
<dbReference type="EC" id="4.2.99.18" evidence="15"/>
<dbReference type="Gene3D" id="1.10.8.50">
    <property type="match status" value="1"/>
</dbReference>
<evidence type="ECO:0000256" key="1">
    <source>
        <dbReference type="ARBA" id="ARBA00001668"/>
    </source>
</evidence>
<sequence length="276" mass="31245">MPELPEVETTLRGIAPYVLGQQIEKIHIHRTKLRWEISPELGELYNVRILGLQRRAKYLIMQTEQGYIIGHLGMSGSLRVVDADDSAQSAVRDKHDHVEFIFRNGKILRYNDPRRFGAWLWTETLDGFPLFAKLGPEPLSEQFNADYFWQKSRNKQTPIKSFLMNNAVVVGVGNIYANETLFLCGIHPLTPTKHLSEAQCLQLVERIKQVLQAAIRQGGTSLKDFIQPDGRPGYFAQQLYVYGKGGEPCPTCGTKIESAVIGQRNSFFCPQCQPPV</sequence>
<dbReference type="CDD" id="cd08966">
    <property type="entry name" value="EcFpg-like_N"/>
    <property type="match status" value="1"/>
</dbReference>
<gene>
    <name evidence="15" type="primary">mutM</name>
    <name evidence="15" type="synonym">fpg</name>
    <name evidence="18" type="ORF">OA57_05920</name>
</gene>
<dbReference type="PROSITE" id="PS01242">
    <property type="entry name" value="ZF_FPG_1"/>
    <property type="match status" value="1"/>
</dbReference>
<comment type="caution">
    <text evidence="18">The sequence shown here is derived from an EMBL/GenBank/DDBJ whole genome shotgun (WGS) entry which is preliminary data.</text>
</comment>
<dbReference type="HAMAP" id="MF_00103">
    <property type="entry name" value="Fapy_DNA_glycosyl"/>
    <property type="match status" value="1"/>
</dbReference>
<keyword evidence="9 15" id="KW-0238">DNA-binding</keyword>
<name>A0A0A3B9Y3_9PAST</name>
<dbReference type="InterPro" id="IPR010663">
    <property type="entry name" value="Znf_FPG/IleRS"/>
</dbReference>
<evidence type="ECO:0000256" key="3">
    <source>
        <dbReference type="ARBA" id="ARBA00011245"/>
    </source>
</evidence>
<comment type="catalytic activity">
    <reaction evidence="1 15">
        <text>Hydrolysis of DNA containing ring-opened 7-methylguanine residues, releasing 2,6-diamino-4-hydroxy-5-(N-methyl)formamidopyrimidine.</text>
        <dbReference type="EC" id="3.2.2.23"/>
    </reaction>
</comment>
<organism evidence="18 19">
    <name type="scientific">Chelonobacter oris</name>
    <dbReference type="NCBI Taxonomy" id="505317"/>
    <lineage>
        <taxon>Bacteria</taxon>
        <taxon>Pseudomonadati</taxon>
        <taxon>Pseudomonadota</taxon>
        <taxon>Gammaproteobacteria</taxon>
        <taxon>Pasteurellales</taxon>
        <taxon>Pasteurellaceae</taxon>
        <taxon>Chelonobacter</taxon>
    </lineage>
</organism>
<evidence type="ECO:0000256" key="15">
    <source>
        <dbReference type="HAMAP-Rule" id="MF_00103"/>
    </source>
</evidence>
<evidence type="ECO:0000256" key="7">
    <source>
        <dbReference type="ARBA" id="ARBA00022801"/>
    </source>
</evidence>
<dbReference type="InterPro" id="IPR012319">
    <property type="entry name" value="FPG_cat"/>
</dbReference>
<evidence type="ECO:0000256" key="2">
    <source>
        <dbReference type="ARBA" id="ARBA00009409"/>
    </source>
</evidence>
<dbReference type="GO" id="GO:0003684">
    <property type="term" value="F:damaged DNA binding"/>
    <property type="evidence" value="ECO:0007669"/>
    <property type="project" value="InterPro"/>
</dbReference>
<comment type="function">
    <text evidence="15">Involved in base excision repair of DNA damaged by oxidation or by mutagenic agents. Acts as DNA glycosylase that recognizes and removes damaged bases. Has a preference for oxidized purines, such as 7,8-dihydro-8-oxoguanine (8-oxoG). Has AP (apurinic/apyrimidinic) lyase activity and introduces nicks in the DNA strand. Cleaves the DNA backbone by beta-delta elimination to generate a single-strand break at the site of the removed base with both 3'- and 5'-phosphates.</text>
</comment>
<evidence type="ECO:0000256" key="5">
    <source>
        <dbReference type="ARBA" id="ARBA00022763"/>
    </source>
</evidence>
<dbReference type="FunFam" id="3.20.190.10:FF:000001">
    <property type="entry name" value="Formamidopyrimidine-DNA glycosylase"/>
    <property type="match status" value="1"/>
</dbReference>
<dbReference type="SMART" id="SM00898">
    <property type="entry name" value="Fapy_DNA_glyco"/>
    <property type="match status" value="1"/>
</dbReference>
<dbReference type="Proteomes" id="UP000030380">
    <property type="component" value="Unassembled WGS sequence"/>
</dbReference>
<dbReference type="InterPro" id="IPR000214">
    <property type="entry name" value="Znf_DNA_glyclase/AP_lyase"/>
</dbReference>
<evidence type="ECO:0000259" key="17">
    <source>
        <dbReference type="PROSITE" id="PS51068"/>
    </source>
</evidence>
<dbReference type="PROSITE" id="PS51068">
    <property type="entry name" value="FPG_CAT"/>
    <property type="match status" value="1"/>
</dbReference>